<evidence type="ECO:0000313" key="2">
    <source>
        <dbReference type="Proteomes" id="UP000311919"/>
    </source>
</evidence>
<name>A0A4Z2D9T7_SCHJA</name>
<dbReference type="EMBL" id="SKCS01000198">
    <property type="protein sequence ID" value="TNN13189.1"/>
    <property type="molecule type" value="Genomic_DNA"/>
</dbReference>
<evidence type="ECO:0000313" key="1">
    <source>
        <dbReference type="EMBL" id="TNN13189.1"/>
    </source>
</evidence>
<dbReference type="Proteomes" id="UP000311919">
    <property type="component" value="Unassembled WGS sequence"/>
</dbReference>
<keyword evidence="2" id="KW-1185">Reference proteome</keyword>
<accession>A0A4Z2D9T7</accession>
<dbReference type="AlphaFoldDB" id="A0A4Z2D9T7"/>
<comment type="caution">
    <text evidence="1">The sequence shown here is derived from an EMBL/GenBank/DDBJ whole genome shotgun (WGS) entry which is preliminary data.</text>
</comment>
<organism evidence="1 2">
    <name type="scientific">Schistosoma japonicum</name>
    <name type="common">Blood fluke</name>
    <dbReference type="NCBI Taxonomy" id="6182"/>
    <lineage>
        <taxon>Eukaryota</taxon>
        <taxon>Metazoa</taxon>
        <taxon>Spiralia</taxon>
        <taxon>Lophotrochozoa</taxon>
        <taxon>Platyhelminthes</taxon>
        <taxon>Trematoda</taxon>
        <taxon>Digenea</taxon>
        <taxon>Strigeidida</taxon>
        <taxon>Schistosomatoidea</taxon>
        <taxon>Schistosomatidae</taxon>
        <taxon>Schistosoma</taxon>
    </lineage>
</organism>
<gene>
    <name evidence="1" type="ORF">EWB00_003125</name>
</gene>
<dbReference type="OrthoDB" id="545730at2759"/>
<sequence>MSLRYNQTEDSVLYYANRLASTVGISKLDKISDINIEFFERILENISDYRHDTTLGYKRRWSDLLQSLSNLIDTSLEYISIKCLLNFNPRVLYSLLEIIGLLAQNTYVVRKNCSQNTKQTYGKSLSPNESFKDVLCEFEKIHNSYLQQNSLPNLPRESPINFESNSYDNMESGLQNIGGTTKSIDALRSAYLREKLKKCLVSISLGEDGSKNDAAFTRLQLTSSLMEQSLEKYSSSKNFHCGCRSVVKSHAQALVNPSHICVNKPSPVYPSISFSEDNSDLSNQPFSKLLNAFPKLNLDEREERILRKKALSIIQQFSSNSLTGQPLICIPKSQSQNIEEKQRRCLEQLIRHDRQIDNLRQQRASEAIERRIREEAREKKFQLVRARKYFNEFVREFRLKKIAKVNTDEQIFRQFFQQLIQKQKEYYIEMKKLEREESLQKEERRKKIIESLEHEY</sequence>
<reference evidence="1 2" key="1">
    <citation type="submission" date="2019-03" db="EMBL/GenBank/DDBJ databases">
        <title>An improved genome assembly of the fluke Schistosoma japonicum.</title>
        <authorList>
            <person name="Hu W."/>
            <person name="Luo F."/>
            <person name="Yin M."/>
            <person name="Mo X."/>
            <person name="Sun C."/>
            <person name="Wu Q."/>
            <person name="Zhu B."/>
            <person name="Xiang M."/>
            <person name="Wang J."/>
            <person name="Wang Y."/>
            <person name="Zhang T."/>
            <person name="Xu B."/>
            <person name="Zheng H."/>
            <person name="Feng Z."/>
        </authorList>
    </citation>
    <scope>NUCLEOTIDE SEQUENCE [LARGE SCALE GENOMIC DNA]</scope>
    <source>
        <strain evidence="1">HuSjv2</strain>
        <tissue evidence="1">Worms</tissue>
    </source>
</reference>
<protein>
    <submittedName>
        <fullName evidence="1">Centrosomal of 95 kDa</fullName>
    </submittedName>
</protein>
<proteinExistence type="predicted"/>